<name>A0ABW2F375_9GAMM</name>
<comment type="caution">
    <text evidence="1">The sequence shown here is derived from an EMBL/GenBank/DDBJ whole genome shotgun (WGS) entry which is preliminary data.</text>
</comment>
<keyword evidence="2" id="KW-1185">Reference proteome</keyword>
<evidence type="ECO:0000313" key="1">
    <source>
        <dbReference type="EMBL" id="MFC7091905.1"/>
    </source>
</evidence>
<protein>
    <submittedName>
        <fullName evidence="1">Uncharacterized protein</fullName>
    </submittedName>
</protein>
<proteinExistence type="predicted"/>
<dbReference type="EMBL" id="JBHSZP010000049">
    <property type="protein sequence ID" value="MFC7091905.1"/>
    <property type="molecule type" value="Genomic_DNA"/>
</dbReference>
<accession>A0ABW2F375</accession>
<dbReference type="Proteomes" id="UP001596411">
    <property type="component" value="Unassembled WGS sequence"/>
</dbReference>
<sequence length="69" mass="8613">MDHLEDKIKPPGPANYTVWCRPFRDLPDRERWQIYDDIKHWRYQQELAEVPITEDYREFCCRVCRELEL</sequence>
<organism evidence="1 2">
    <name type="scientific">Halomonas salifodinae</name>
    <dbReference type="NCBI Taxonomy" id="438745"/>
    <lineage>
        <taxon>Bacteria</taxon>
        <taxon>Pseudomonadati</taxon>
        <taxon>Pseudomonadota</taxon>
        <taxon>Gammaproteobacteria</taxon>
        <taxon>Oceanospirillales</taxon>
        <taxon>Halomonadaceae</taxon>
        <taxon>Halomonas</taxon>
    </lineage>
</organism>
<gene>
    <name evidence="1" type="ORF">ACFQH5_20385</name>
</gene>
<reference evidence="2" key="1">
    <citation type="journal article" date="2019" name="Int. J. Syst. Evol. Microbiol.">
        <title>The Global Catalogue of Microorganisms (GCM) 10K type strain sequencing project: providing services to taxonomists for standard genome sequencing and annotation.</title>
        <authorList>
            <consortium name="The Broad Institute Genomics Platform"/>
            <consortium name="The Broad Institute Genome Sequencing Center for Infectious Disease"/>
            <person name="Wu L."/>
            <person name="Ma J."/>
        </authorList>
    </citation>
    <scope>NUCLEOTIDE SEQUENCE [LARGE SCALE GENOMIC DNA]</scope>
    <source>
        <strain evidence="2">CGMCC 1.13666</strain>
    </source>
</reference>
<evidence type="ECO:0000313" key="2">
    <source>
        <dbReference type="Proteomes" id="UP001596411"/>
    </source>
</evidence>
<dbReference type="RefSeq" id="WP_346064117.1">
    <property type="nucleotide sequence ID" value="NZ_BAAADR010000045.1"/>
</dbReference>